<dbReference type="SUPFAM" id="SSF47781">
    <property type="entry name" value="RuvA domain 2-like"/>
    <property type="match status" value="1"/>
</dbReference>
<dbReference type="InterPro" id="IPR006345">
    <property type="entry name" value="RecD2"/>
</dbReference>
<dbReference type="InterPro" id="IPR003593">
    <property type="entry name" value="AAA+_ATPase"/>
</dbReference>
<dbReference type="EMBL" id="JBFNFH010000025">
    <property type="protein sequence ID" value="MFM1525620.1"/>
    <property type="molecule type" value="Genomic_DNA"/>
</dbReference>
<dbReference type="Pfam" id="PF23139">
    <property type="entry name" value="OB_YrrC"/>
    <property type="match status" value="1"/>
</dbReference>
<evidence type="ECO:0000313" key="6">
    <source>
        <dbReference type="EMBL" id="MFM1525620.1"/>
    </source>
</evidence>
<dbReference type="SUPFAM" id="SSF52540">
    <property type="entry name" value="P-loop containing nucleoside triphosphate hydrolases"/>
    <property type="match status" value="2"/>
</dbReference>
<keyword evidence="3" id="KW-0347">Helicase</keyword>
<accession>A0ABW9F852</accession>
<dbReference type="InterPro" id="IPR027417">
    <property type="entry name" value="P-loop_NTPase"/>
</dbReference>
<keyword evidence="1 3" id="KW-0547">Nucleotide-binding</keyword>
<organism evidence="6 7">
    <name type="scientific">Helcococcus bovis</name>
    <dbReference type="NCBI Taxonomy" id="3153252"/>
    <lineage>
        <taxon>Bacteria</taxon>
        <taxon>Bacillati</taxon>
        <taxon>Bacillota</taxon>
        <taxon>Tissierellia</taxon>
        <taxon>Tissierellales</taxon>
        <taxon>Peptoniphilaceae</taxon>
        <taxon>Helcococcus</taxon>
    </lineage>
</organism>
<dbReference type="InterPro" id="IPR003583">
    <property type="entry name" value="Hlx-hairpin-Hlx_DNA-bd_motif"/>
</dbReference>
<feature type="domain" description="Helix-hairpin-helix DNA-binding motif class 1" evidence="4">
    <location>
        <begin position="180"/>
        <end position="199"/>
    </location>
</feature>
<dbReference type="Pfam" id="PF13245">
    <property type="entry name" value="AAA_19"/>
    <property type="match status" value="1"/>
</dbReference>
<proteinExistence type="inferred from homology"/>
<evidence type="ECO:0000313" key="7">
    <source>
        <dbReference type="Proteomes" id="UP001629536"/>
    </source>
</evidence>
<keyword evidence="2 3" id="KW-0067">ATP-binding</keyword>
<feature type="domain" description="Helix-hairpin-helix DNA-binding motif class 1" evidence="4">
    <location>
        <begin position="116"/>
        <end position="135"/>
    </location>
</feature>
<dbReference type="Gene3D" id="3.40.50.300">
    <property type="entry name" value="P-loop containing nucleotide triphosphate hydrolases"/>
    <property type="match status" value="2"/>
</dbReference>
<evidence type="ECO:0000256" key="2">
    <source>
        <dbReference type="ARBA" id="ARBA00022840"/>
    </source>
</evidence>
<keyword evidence="7" id="KW-1185">Reference proteome</keyword>
<dbReference type="InterPro" id="IPR010994">
    <property type="entry name" value="RuvA_2-like"/>
</dbReference>
<dbReference type="Pfam" id="PF14490">
    <property type="entry name" value="HHH_RecD2"/>
    <property type="match status" value="1"/>
</dbReference>
<evidence type="ECO:0000259" key="5">
    <source>
        <dbReference type="SMART" id="SM00382"/>
    </source>
</evidence>
<dbReference type="PANTHER" id="PTHR43788:SF6">
    <property type="entry name" value="DNA HELICASE B"/>
    <property type="match status" value="1"/>
</dbReference>
<gene>
    <name evidence="3" type="primary">recD2</name>
    <name evidence="6" type="ORF">ABGF40_08110</name>
</gene>
<dbReference type="Pfam" id="PF18335">
    <property type="entry name" value="SH3_13"/>
    <property type="match status" value="1"/>
</dbReference>
<evidence type="ECO:0000259" key="4">
    <source>
        <dbReference type="SMART" id="SM00278"/>
    </source>
</evidence>
<sequence length="738" mass="83946">MIEIKGTVIDIIYRNEENLYSVFRLETDDGDVTAVGKILNLNVGDLLSLKGDIVYHQSYGEQIQINTYEKIIPSSISQIERYLSSGIISHIKKKRAKEIVKLFGEDTIRILSEEPEKLLQISGIGKKTVKKIHESIINLQDSREVSMYLQKFNIGNKLVSDIYAKYKNNTIEIIEQNPYQLVDDIRGIGFPTADKIARIIGVKFDSEFRIRAGIIYVLNEAANREGNCYLEYENLIINATKLLNIDKILIENQIPFLIFSDNIKKVSIDGKILIYSSYIYDLEIDITNRLINLLYANSTLKEVNIEDEIEYIEKIEKINYSEMQKKAISTAIIEKMLIITGGPGTGKTTIIKAIISIVKNLKMKYVLCAPTGRAAKRMEESTGDTASTIHRLLGYKSLDEDIMLEYNETNPLDYELIIVDEVSMVDLYLMDNLLKAVKDNTIIIFVGDSDQLPSVGPGNILNDMINSEVIPTIKLDLIFRQGEDSNIVKNAHLINKGQIPILNEKNKDFFFVTTKNDVDTLHTVVDLVVNRLPAHYGVNPLTDIQVLTATRKGVCGVDSINKELQNKLNEPQFNKSEIKFSDFIFRENDKIMQIKNNYDIELKDKNLNTTKGLYNGDIGYIRNVFLDNNTIEANFDDKIVTYTMKEFNEIVLAYTATIHKSQGSEFPIVVIPMASAPYMLLTRNILYTGITRGKSLVVLVGNKNIMNKMIENTYKNPRNSSLDYSLRKAKLKIEEFYV</sequence>
<feature type="binding site" evidence="3">
    <location>
        <begin position="344"/>
        <end position="348"/>
    </location>
    <ligand>
        <name>ATP</name>
        <dbReference type="ChEBI" id="CHEBI:30616"/>
    </ligand>
</feature>
<keyword evidence="3" id="KW-0378">Hydrolase</keyword>
<dbReference type="Pfam" id="PF13538">
    <property type="entry name" value="UvrD_C_2"/>
    <property type="match status" value="1"/>
</dbReference>
<dbReference type="CDD" id="cd18809">
    <property type="entry name" value="SF1_C_RecD"/>
    <property type="match status" value="1"/>
</dbReference>
<name>A0ABW9F852_9FIRM</name>
<comment type="function">
    <text evidence="3">DNA-dependent ATPase and ATP-dependent 5'-3' DNA helicase. Has no activity on blunt DNA or DNA with 3'-overhangs, requires at least 10 bases of 5'-ssDNA for helicase activity.</text>
</comment>
<dbReference type="CDD" id="cd17933">
    <property type="entry name" value="DEXSc_RecD-like"/>
    <property type="match status" value="1"/>
</dbReference>
<comment type="similarity">
    <text evidence="3">Belongs to the RecD family. RecD2 subfamily.</text>
</comment>
<dbReference type="PANTHER" id="PTHR43788">
    <property type="entry name" value="DNA2/NAM7 HELICASE FAMILY MEMBER"/>
    <property type="match status" value="1"/>
</dbReference>
<dbReference type="InterPro" id="IPR055446">
    <property type="entry name" value="RecD2_N_OB"/>
</dbReference>
<dbReference type="InterPro" id="IPR041451">
    <property type="entry name" value="RecD2_SH13"/>
</dbReference>
<reference evidence="6 7" key="1">
    <citation type="journal article" date="2024" name="Front. Microbiol.">
        <title>Pangenomic and biochemical analyses of Helcococcus ovis reveal widespread tetracycline resistance and a novel bacterial species, Helcococcus bovis.</title>
        <authorList>
            <person name="Cunha F."/>
            <person name="Zhai Y."/>
            <person name="Casaro S."/>
            <person name="Jones K.L."/>
            <person name="Hernandez M."/>
            <person name="Bisinotto R.S."/>
            <person name="Kariyawasam S."/>
            <person name="Brown M.B."/>
            <person name="Phillips A."/>
            <person name="Jeong K.C."/>
            <person name="Galvao K.N."/>
        </authorList>
    </citation>
    <scope>NUCLEOTIDE SEQUENCE [LARGE SCALE GENOMIC DNA]</scope>
    <source>
        <strain evidence="6 7">KG197</strain>
    </source>
</reference>
<comment type="catalytic activity">
    <reaction evidence="3">
        <text>ATP + H2O = ADP + phosphate + H(+)</text>
        <dbReference type="Rhea" id="RHEA:13065"/>
        <dbReference type="ChEBI" id="CHEBI:15377"/>
        <dbReference type="ChEBI" id="CHEBI:15378"/>
        <dbReference type="ChEBI" id="CHEBI:30616"/>
        <dbReference type="ChEBI" id="CHEBI:43474"/>
        <dbReference type="ChEBI" id="CHEBI:456216"/>
        <dbReference type="EC" id="5.6.2.3"/>
    </reaction>
</comment>
<dbReference type="Proteomes" id="UP001629536">
    <property type="component" value="Unassembled WGS sequence"/>
</dbReference>
<dbReference type="Gene3D" id="1.10.10.2220">
    <property type="match status" value="1"/>
</dbReference>
<comment type="caution">
    <text evidence="6">The sequence shown here is derived from an EMBL/GenBank/DDBJ whole genome shotgun (WGS) entry which is preliminary data.</text>
</comment>
<evidence type="ECO:0000256" key="3">
    <source>
        <dbReference type="HAMAP-Rule" id="MF_01488"/>
    </source>
</evidence>
<dbReference type="InterPro" id="IPR029493">
    <property type="entry name" value="RecD2-like_HHH"/>
</dbReference>
<dbReference type="NCBIfam" id="TIGR01448">
    <property type="entry name" value="recD_rel"/>
    <property type="match status" value="1"/>
</dbReference>
<dbReference type="HAMAP" id="MF_01488">
    <property type="entry name" value="RecD2"/>
    <property type="match status" value="1"/>
</dbReference>
<dbReference type="SMART" id="SM00382">
    <property type="entry name" value="AAA"/>
    <property type="match status" value="1"/>
</dbReference>
<protein>
    <recommendedName>
        <fullName evidence="3">ATP-dependent RecD2 DNA helicase</fullName>
        <ecNumber evidence="3">5.6.2.3</ecNumber>
    </recommendedName>
    <alternativeName>
        <fullName evidence="3">DNA 5'-3' helicase subunit RecD2</fullName>
    </alternativeName>
</protein>
<dbReference type="Gene3D" id="2.30.30.940">
    <property type="match status" value="1"/>
</dbReference>
<dbReference type="EC" id="5.6.2.3" evidence="3"/>
<dbReference type="InterPro" id="IPR027785">
    <property type="entry name" value="UvrD-like_helicase_C"/>
</dbReference>
<keyword evidence="3" id="KW-0238">DNA-binding</keyword>
<dbReference type="RefSeq" id="WP_408126999.1">
    <property type="nucleotide sequence ID" value="NZ_JBFNFH010000025.1"/>
</dbReference>
<dbReference type="Gene3D" id="1.10.150.20">
    <property type="entry name" value="5' to 3' exonuclease, C-terminal subdomain"/>
    <property type="match status" value="1"/>
</dbReference>
<evidence type="ECO:0000256" key="1">
    <source>
        <dbReference type="ARBA" id="ARBA00022741"/>
    </source>
</evidence>
<feature type="domain" description="AAA+ ATPase" evidence="5">
    <location>
        <begin position="333"/>
        <end position="483"/>
    </location>
</feature>
<keyword evidence="3" id="KW-0413">Isomerase</keyword>
<dbReference type="InterPro" id="IPR050534">
    <property type="entry name" value="Coronavir_polyprotein_1ab"/>
</dbReference>
<dbReference type="SMART" id="SM00278">
    <property type="entry name" value="HhH1"/>
    <property type="match status" value="2"/>
</dbReference>